<dbReference type="InterPro" id="IPR053151">
    <property type="entry name" value="RNase_H-like"/>
</dbReference>
<dbReference type="AlphaFoldDB" id="A0AAV1EEH6"/>
<dbReference type="CDD" id="cd06222">
    <property type="entry name" value="RNase_H_like"/>
    <property type="match status" value="1"/>
</dbReference>
<dbReference type="PROSITE" id="PS50879">
    <property type="entry name" value="RNASE_H_1"/>
    <property type="match status" value="1"/>
</dbReference>
<feature type="domain" description="RNase H type-1" evidence="2">
    <location>
        <begin position="340"/>
        <end position="471"/>
    </location>
</feature>
<dbReference type="PANTHER" id="PTHR47723">
    <property type="entry name" value="OS05G0353850 PROTEIN"/>
    <property type="match status" value="1"/>
</dbReference>
<feature type="region of interest" description="Disordered" evidence="1">
    <location>
        <begin position="570"/>
        <end position="589"/>
    </location>
</feature>
<dbReference type="Proteomes" id="UP001161247">
    <property type="component" value="Chromosome 9"/>
</dbReference>
<dbReference type="PANTHER" id="PTHR47723:SF19">
    <property type="entry name" value="POLYNUCLEOTIDYL TRANSFERASE, RIBONUCLEASE H-LIKE SUPERFAMILY PROTEIN"/>
    <property type="match status" value="1"/>
</dbReference>
<feature type="region of interest" description="Disordered" evidence="1">
    <location>
        <begin position="1077"/>
        <end position="1098"/>
    </location>
</feature>
<feature type="compositionally biased region" description="Polar residues" evidence="1">
    <location>
        <begin position="570"/>
        <end position="583"/>
    </location>
</feature>
<dbReference type="InterPro" id="IPR025558">
    <property type="entry name" value="DUF4283"/>
</dbReference>
<evidence type="ECO:0000313" key="4">
    <source>
        <dbReference type="Proteomes" id="UP001161247"/>
    </source>
</evidence>
<evidence type="ECO:0000313" key="3">
    <source>
        <dbReference type="EMBL" id="CAI9118064.1"/>
    </source>
</evidence>
<evidence type="ECO:0000256" key="1">
    <source>
        <dbReference type="SAM" id="MobiDB-lite"/>
    </source>
</evidence>
<dbReference type="SUPFAM" id="SSF53098">
    <property type="entry name" value="Ribonuclease H-like"/>
    <property type="match status" value="1"/>
</dbReference>
<dbReference type="Pfam" id="PF13456">
    <property type="entry name" value="RVT_3"/>
    <property type="match status" value="1"/>
</dbReference>
<protein>
    <submittedName>
        <fullName evidence="3">OLC1v1019579C1</fullName>
    </submittedName>
</protein>
<dbReference type="Gene3D" id="3.30.420.10">
    <property type="entry name" value="Ribonuclease H-like superfamily/Ribonuclease H"/>
    <property type="match status" value="1"/>
</dbReference>
<gene>
    <name evidence="3" type="ORF">OLC1_LOCUS24025</name>
</gene>
<reference evidence="3" key="1">
    <citation type="submission" date="2023-03" db="EMBL/GenBank/DDBJ databases">
        <authorList>
            <person name="Julca I."/>
        </authorList>
    </citation>
    <scope>NUCLEOTIDE SEQUENCE</scope>
</reference>
<dbReference type="Pfam" id="PF13966">
    <property type="entry name" value="zf-RVT"/>
    <property type="match status" value="1"/>
</dbReference>
<dbReference type="InterPro" id="IPR012337">
    <property type="entry name" value="RNaseH-like_sf"/>
</dbReference>
<accession>A0AAV1EEH6</accession>
<organism evidence="3 4">
    <name type="scientific">Oldenlandia corymbosa var. corymbosa</name>
    <dbReference type="NCBI Taxonomy" id="529605"/>
    <lineage>
        <taxon>Eukaryota</taxon>
        <taxon>Viridiplantae</taxon>
        <taxon>Streptophyta</taxon>
        <taxon>Embryophyta</taxon>
        <taxon>Tracheophyta</taxon>
        <taxon>Spermatophyta</taxon>
        <taxon>Magnoliopsida</taxon>
        <taxon>eudicotyledons</taxon>
        <taxon>Gunneridae</taxon>
        <taxon>Pentapetalae</taxon>
        <taxon>asterids</taxon>
        <taxon>lamiids</taxon>
        <taxon>Gentianales</taxon>
        <taxon>Rubiaceae</taxon>
        <taxon>Rubioideae</taxon>
        <taxon>Spermacoceae</taxon>
        <taxon>Hedyotis-Oldenlandia complex</taxon>
        <taxon>Oldenlandia</taxon>
    </lineage>
</organism>
<dbReference type="InterPro" id="IPR002156">
    <property type="entry name" value="RNaseH_domain"/>
</dbReference>
<dbReference type="EMBL" id="OX459126">
    <property type="protein sequence ID" value="CAI9118064.1"/>
    <property type="molecule type" value="Genomic_DNA"/>
</dbReference>
<sequence>MKGVEFILSVLAMTDSWEDMLNGKEVKYGRQEGGSVHFKRTRNASPTWKGVFDAFHLVLKGTTWVIGNGRTVRFWEDQWIEGVGRLSDHIVNQVPVEWKWRPVADFASSNGSWDVAKFAPFLPAEVVIRISSIPPPMECLGSDRPRWMFDRSGKFSVKSAYLLANDDTHLQVDRDWERAWRWKGPQRIRTFLWLALHGRFPTSELCKQRGASDSEMCLCCHGEVESTLHALRDCQLAREVWMQVVPESRRRRFFHQHAKEWFRTNLEADDFKWRMNFGSTCWLLWNCRNDRVFNGATAAVGNIVRSAVHKSEEIARSQNLLRWQQSRSNRVKELGWKKPPSLWQKVNCDAAVCLNSGKAAVGGIIRDDASRFMVAFNKNEGICSVETVELRAILLALQVAKQRGIPRVVVESDSQLAIEQVNRLREEARTPFDPELRSILTVLQGEWEVQFLYTCRENNLCADTLAKQALDVYRGVCFFDDPPGSIAVLVEAELSSPSVLYIVLGGGDSGISLYQFLASKDFQNFQRLQRTTACCLVIITPFKSVLLYPPLRRERKPATSKMEYWFSDHSSPETLENTGNKGRSLTDSDGIARRQRRQNVYRSHRRGLRNYSWEKMQTYVGNNWDGQTIVLHKVKNFFVFKFNSREILKMVLYSSPFTVDGGLLVLSRWYPNMSLDNLRIERISMGICLYGLHVECTSGSYATKMARMIGDPLSVRASEMDARKATYLREKVAMKPYDPLSSGFYLDLWNGDNIWIKCSCDRLYKFCQRCGLVGHAMENCSIDRNEKLDQYLDVSFGLNGAERNMDCKRDEQSNLFPMYMRMTEGQVNKKSTQLSPEYIHKHYHVFRVMREEDILDGFVYSNQLDGNSGEQAHISFDLELIKNHRRYAVQKVGHDLNSNDNMQIDSLEPVARSNTDGFGGFGREDGLGMVAGGGKPSVTWGQVNNMQTNTIRNKSIRSRANMAETRIWSDPQITQSFRFGQRNNQGRDLLRGCQAQVSRNGRTRLVITGIRIRKRHNGAEIGMEEKWRGKRPVPDPVDKTTFKRQQRREAMMRAVLERPARPVVLRDALTLAGRVTRSRQRRLSDFDTEASGEKGSIG</sequence>
<dbReference type="InterPro" id="IPR044730">
    <property type="entry name" value="RNase_H-like_dom_plant"/>
</dbReference>
<dbReference type="GO" id="GO:0004523">
    <property type="term" value="F:RNA-DNA hybrid ribonuclease activity"/>
    <property type="evidence" value="ECO:0007669"/>
    <property type="project" value="InterPro"/>
</dbReference>
<evidence type="ECO:0000259" key="2">
    <source>
        <dbReference type="PROSITE" id="PS50879"/>
    </source>
</evidence>
<dbReference type="InterPro" id="IPR036397">
    <property type="entry name" value="RNaseH_sf"/>
</dbReference>
<dbReference type="InterPro" id="IPR026960">
    <property type="entry name" value="RVT-Znf"/>
</dbReference>
<name>A0AAV1EEH6_OLDCO</name>
<dbReference type="GO" id="GO:0003676">
    <property type="term" value="F:nucleic acid binding"/>
    <property type="evidence" value="ECO:0007669"/>
    <property type="project" value="InterPro"/>
</dbReference>
<dbReference type="Pfam" id="PF14111">
    <property type="entry name" value="DUF4283"/>
    <property type="match status" value="1"/>
</dbReference>
<keyword evidence="4" id="KW-1185">Reference proteome</keyword>
<proteinExistence type="predicted"/>